<protein>
    <recommendedName>
        <fullName evidence="1">Topoisomerase 6 subunit A/Spo11 TOPRIM domain-containing protein</fullName>
    </recommendedName>
</protein>
<dbReference type="Gene3D" id="3.40.1360.10">
    <property type="match status" value="1"/>
</dbReference>
<feature type="domain" description="Topoisomerase 6 subunit A/Spo11 TOPRIM" evidence="1">
    <location>
        <begin position="153"/>
        <end position="248"/>
    </location>
</feature>
<dbReference type="PANTHER" id="PTHR10848:SF0">
    <property type="entry name" value="MEIOTIC RECOMBINATION PROTEIN SPO11"/>
    <property type="match status" value="1"/>
</dbReference>
<evidence type="ECO:0000313" key="2">
    <source>
        <dbReference type="EMBL" id="CAF9908368.1"/>
    </source>
</evidence>
<dbReference type="GO" id="GO:0000228">
    <property type="term" value="C:nuclear chromosome"/>
    <property type="evidence" value="ECO:0007669"/>
    <property type="project" value="TreeGrafter"/>
</dbReference>
<dbReference type="PANTHER" id="PTHR10848">
    <property type="entry name" value="MEIOTIC RECOMBINATION PROTEIN SPO11"/>
    <property type="match status" value="1"/>
</dbReference>
<accession>A0A8H3EPY8</accession>
<dbReference type="GO" id="GO:0003677">
    <property type="term" value="F:DNA binding"/>
    <property type="evidence" value="ECO:0007669"/>
    <property type="project" value="InterPro"/>
</dbReference>
<dbReference type="Proteomes" id="UP000664169">
    <property type="component" value="Unassembled WGS sequence"/>
</dbReference>
<keyword evidence="3" id="KW-1185">Reference proteome</keyword>
<organism evidence="2 3">
    <name type="scientific">Gomphillus americanus</name>
    <dbReference type="NCBI Taxonomy" id="1940652"/>
    <lineage>
        <taxon>Eukaryota</taxon>
        <taxon>Fungi</taxon>
        <taxon>Dikarya</taxon>
        <taxon>Ascomycota</taxon>
        <taxon>Pezizomycotina</taxon>
        <taxon>Lecanoromycetes</taxon>
        <taxon>OSLEUM clade</taxon>
        <taxon>Ostropomycetidae</taxon>
        <taxon>Ostropales</taxon>
        <taxon>Graphidaceae</taxon>
        <taxon>Gomphilloideae</taxon>
        <taxon>Gomphillus</taxon>
    </lineage>
</organism>
<dbReference type="InterPro" id="IPR036078">
    <property type="entry name" value="Spo11/TopoVI_A_sf"/>
</dbReference>
<gene>
    <name evidence="2" type="ORF">GOMPHAMPRED_006142</name>
</gene>
<dbReference type="InterPro" id="IPR002815">
    <property type="entry name" value="Spo11/TopoVI_A"/>
</dbReference>
<dbReference type="Pfam" id="PF21180">
    <property type="entry name" value="TOP6A-Spo11_Toprim"/>
    <property type="match status" value="1"/>
</dbReference>
<dbReference type="GO" id="GO:0007131">
    <property type="term" value="P:reciprocal meiotic recombination"/>
    <property type="evidence" value="ECO:0007669"/>
    <property type="project" value="TreeGrafter"/>
</dbReference>
<dbReference type="InterPro" id="IPR034136">
    <property type="entry name" value="TOPRIM_Topo6A/Spo11"/>
</dbReference>
<evidence type="ECO:0000313" key="3">
    <source>
        <dbReference type="Proteomes" id="UP000664169"/>
    </source>
</evidence>
<dbReference type="EMBL" id="CAJPDQ010000004">
    <property type="protein sequence ID" value="CAF9908368.1"/>
    <property type="molecule type" value="Genomic_DNA"/>
</dbReference>
<dbReference type="AlphaFoldDB" id="A0A8H3EPY8"/>
<reference evidence="2" key="1">
    <citation type="submission" date="2021-03" db="EMBL/GenBank/DDBJ databases">
        <authorList>
            <person name="Tagirdzhanova G."/>
        </authorList>
    </citation>
    <scope>NUCLEOTIDE SEQUENCE</scope>
</reference>
<sequence>MDQVLIPSSSKRDQVIVQIEALICTMLQDLDDERPLVLPLRTTGSSPSKDTSPNLNNYCFPGISHSPAWRFTIVLRILDIIHEALIDDLFGSQSTINRHVDNIALTFNVSVKDLNVIAEVKGLIAGPLLVRKGESLLDDSIYINPEVWYTCSQATFHALSQSNFHTRNSYVLLTGQGYPDLATRAFLHYFNNHLASNIPCYALVDFDPDGLCIYSVYTRGSQASSNQLDTVVPNLRLLGLRSETAMPLLGIEMAVTDSQTGRDNTVTDAIAPNNAIELSYLSQHERQRAKGLLKRLRGEIEFGETDEAEQRYMQERWDWQGAQLQACPRQQTEVLIRELQICLIMGYKVEMEILNNRAGGLEKWVLETVEEQANRA</sequence>
<dbReference type="GO" id="GO:0042138">
    <property type="term" value="P:meiotic DNA double-strand break formation"/>
    <property type="evidence" value="ECO:0007669"/>
    <property type="project" value="TreeGrafter"/>
</dbReference>
<dbReference type="CDD" id="cd00223">
    <property type="entry name" value="TOPRIM_TopoIIB_SPO"/>
    <property type="match status" value="1"/>
</dbReference>
<dbReference type="GO" id="GO:0003918">
    <property type="term" value="F:DNA topoisomerase type II (double strand cut, ATP-hydrolyzing) activity"/>
    <property type="evidence" value="ECO:0007669"/>
    <property type="project" value="InterPro"/>
</dbReference>
<name>A0A8H3EPY8_9LECA</name>
<comment type="caution">
    <text evidence="2">The sequence shown here is derived from an EMBL/GenBank/DDBJ whole genome shotgun (WGS) entry which is preliminary data.</text>
</comment>
<dbReference type="GO" id="GO:0000706">
    <property type="term" value="P:meiotic DNA double-strand break processing"/>
    <property type="evidence" value="ECO:0007669"/>
    <property type="project" value="TreeGrafter"/>
</dbReference>
<evidence type="ECO:0000259" key="1">
    <source>
        <dbReference type="Pfam" id="PF21180"/>
    </source>
</evidence>
<dbReference type="SUPFAM" id="SSF56726">
    <property type="entry name" value="DNA topoisomerase IV, alpha subunit"/>
    <property type="match status" value="1"/>
</dbReference>
<dbReference type="PRINTS" id="PR01550">
    <property type="entry name" value="TOP6AFAMILY"/>
</dbReference>
<dbReference type="OrthoDB" id="5377392at2759"/>
<proteinExistence type="predicted"/>